<accession>A0A402AEY1</accession>
<dbReference type="PANTHER" id="PTHR47961:SF10">
    <property type="entry name" value="ATP-DEPENDENT DNA HELICASE HEL308"/>
    <property type="match status" value="1"/>
</dbReference>
<keyword evidence="3" id="KW-0347">Helicase</keyword>
<dbReference type="InterPro" id="IPR050474">
    <property type="entry name" value="Hel308_SKI2-like"/>
</dbReference>
<dbReference type="SMART" id="SM00490">
    <property type="entry name" value="HELICc"/>
    <property type="match status" value="1"/>
</dbReference>
<evidence type="ECO:0000256" key="2">
    <source>
        <dbReference type="ARBA" id="ARBA00022801"/>
    </source>
</evidence>
<sequence>MSGSLLQNALKELNVPAYIQRADNTTLASMLANGQSEELEQPYPERLPRYGLIYERQGLRMFKRAILERAPVPKEEIQVCFQTAYTCWRALAFLPDSASPTLALSQNGLSPFMANSADDLLPAELVLAFRLSIAGLLGSRTAETRLDLRKFELTIADAGQVGWREYVAEHLFSAFVRLVRKDKGWEDIQQAIQSIKVLRLMQQHYEETYLKSLHGPERQSLAALELAGLYYLAQLVITVGEYLQSGQPEYEQVMEQINTYYGQASQVLEDGQLTVVAYLADLLWAGCCELTQNAIWTHVSHLGEHVQRYVQLLTSSVRDQPVIELWPSQQEAFRRHVLDAHQRAILVEMPTSAGKTLLAKFAIVQTKALHPQGLIVYVVPTRALVNQVTSDLRIDFRQLLVVEQAVPVFELDPTEERLLNSHIDVLVTTPEKLDLLVRREHPIVNNIILVVADEAHNINDEERGARLELLLGTIKRDFATARFLLLSPFLPNPQDLIQWLGSDQALPPISIDWKPNRKLVGTVQCVRDLDGWKLEFETCQSAHAMDIKADMKIGLGQYPARLTSIYALSKATIHALVKRGSILVLCKGPGTTARRARQIADERPLLAPSPVLDAVCHYIEAELGSNCELVYCLRHGVAYHHRGLSHETRWLLEFLIRDSIVNVVCGTTTLAQGINFPITTVIIETLGKGRSAKLTFQDFWNVAGRAGRTLVDTLGVVAFPAPDKNRREEVTEFLKSDAEAIASQLAELIERAEMISTEFNLQSLREHPQLSPLLQFLAHAMRVSGKANLAVEVEQILQDSLVYHQVQKHDQAAARRLVQICQAYMEQTLQHRNILKLADRTGIATPSVLSLLAQKGQSLELSQAENWLPERLFGEDLEPLIERLQVVAQLPEIHFEQIDQRFEVRRTAEILRDWVNGKTVEEMATIYGGHVRDKDKQVADFSNYLFSILNRASWGISALQTVCLSSDETINWNTVGYVPSMIFFGVRQKDAVWLRMVGVPRIVANRMASLWQQRMVAEPISYDLVRSWVAQLSDQDWRQVIPAGTTLTPSDMRIIWQVFSGR</sequence>
<dbReference type="AlphaFoldDB" id="A0A402AEY1"/>
<proteinExistence type="predicted"/>
<dbReference type="CDD" id="cd17921">
    <property type="entry name" value="DEXHc_Ski2"/>
    <property type="match status" value="1"/>
</dbReference>
<evidence type="ECO:0000313" key="7">
    <source>
        <dbReference type="EMBL" id="GCE17655.1"/>
    </source>
</evidence>
<evidence type="ECO:0000256" key="1">
    <source>
        <dbReference type="ARBA" id="ARBA00022741"/>
    </source>
</evidence>
<dbReference type="GO" id="GO:0004386">
    <property type="term" value="F:helicase activity"/>
    <property type="evidence" value="ECO:0007669"/>
    <property type="project" value="UniProtKB-KW"/>
</dbReference>
<dbReference type="SUPFAM" id="SSF52540">
    <property type="entry name" value="P-loop containing nucleoside triphosphate hydrolases"/>
    <property type="match status" value="1"/>
</dbReference>
<dbReference type="InterPro" id="IPR027417">
    <property type="entry name" value="P-loop_NTPase"/>
</dbReference>
<dbReference type="GO" id="GO:0016787">
    <property type="term" value="F:hydrolase activity"/>
    <property type="evidence" value="ECO:0007669"/>
    <property type="project" value="UniProtKB-KW"/>
</dbReference>
<comment type="caution">
    <text evidence="7">The sequence shown here is derived from an EMBL/GenBank/DDBJ whole genome shotgun (WGS) entry which is preliminary data.</text>
</comment>
<feature type="domain" description="Helicase ATP-binding" evidence="5">
    <location>
        <begin position="336"/>
        <end position="508"/>
    </location>
</feature>
<dbReference type="SMART" id="SM00487">
    <property type="entry name" value="DEXDc"/>
    <property type="match status" value="1"/>
</dbReference>
<evidence type="ECO:0008006" key="9">
    <source>
        <dbReference type="Google" id="ProtNLM"/>
    </source>
</evidence>
<protein>
    <recommendedName>
        <fullName evidence="9">DEAD/DEAH box helicase</fullName>
    </recommendedName>
</protein>
<dbReference type="PROSITE" id="PS51194">
    <property type="entry name" value="HELICASE_CTER"/>
    <property type="match status" value="1"/>
</dbReference>
<dbReference type="PROSITE" id="PS51192">
    <property type="entry name" value="HELICASE_ATP_BIND_1"/>
    <property type="match status" value="1"/>
</dbReference>
<dbReference type="Proteomes" id="UP000287188">
    <property type="component" value="Unassembled WGS sequence"/>
</dbReference>
<gene>
    <name evidence="7" type="ORF">KDK_14550</name>
</gene>
<name>A0A402AEY1_9CHLR</name>
<keyword evidence="4" id="KW-0067">ATP-binding</keyword>
<reference evidence="8" key="1">
    <citation type="submission" date="2018-12" db="EMBL/GenBank/DDBJ databases">
        <title>Tengunoibacter tsumagoiensis gen. nov., sp. nov., Dictyobacter kobayashii sp. nov., D. alpinus sp. nov., and D. joshuensis sp. nov. and description of Dictyobacteraceae fam. nov. within the order Ktedonobacterales isolated from Tengu-no-mugimeshi.</title>
        <authorList>
            <person name="Wang C.M."/>
            <person name="Zheng Y."/>
            <person name="Sakai Y."/>
            <person name="Toyoda A."/>
            <person name="Minakuchi Y."/>
            <person name="Abe K."/>
            <person name="Yokota A."/>
            <person name="Yabe S."/>
        </authorList>
    </citation>
    <scope>NUCLEOTIDE SEQUENCE [LARGE SCALE GENOMIC DNA]</scope>
    <source>
        <strain evidence="8">Uno11</strain>
    </source>
</reference>
<dbReference type="EMBL" id="BIFS01000001">
    <property type="protein sequence ID" value="GCE17655.1"/>
    <property type="molecule type" value="Genomic_DNA"/>
</dbReference>
<keyword evidence="1" id="KW-0547">Nucleotide-binding</keyword>
<feature type="domain" description="Helicase C-terminal" evidence="6">
    <location>
        <begin position="568"/>
        <end position="749"/>
    </location>
</feature>
<evidence type="ECO:0000259" key="6">
    <source>
        <dbReference type="PROSITE" id="PS51194"/>
    </source>
</evidence>
<dbReference type="InterPro" id="IPR001650">
    <property type="entry name" value="Helicase_C-like"/>
</dbReference>
<dbReference type="Pfam" id="PF00270">
    <property type="entry name" value="DEAD"/>
    <property type="match status" value="1"/>
</dbReference>
<evidence type="ECO:0000256" key="4">
    <source>
        <dbReference type="ARBA" id="ARBA00022840"/>
    </source>
</evidence>
<evidence type="ECO:0000256" key="3">
    <source>
        <dbReference type="ARBA" id="ARBA00022806"/>
    </source>
</evidence>
<dbReference type="InterPro" id="IPR011545">
    <property type="entry name" value="DEAD/DEAH_box_helicase_dom"/>
</dbReference>
<dbReference type="InterPro" id="IPR014001">
    <property type="entry name" value="Helicase_ATP-bd"/>
</dbReference>
<evidence type="ECO:0000313" key="8">
    <source>
        <dbReference type="Proteomes" id="UP000287188"/>
    </source>
</evidence>
<dbReference type="GO" id="GO:0005524">
    <property type="term" value="F:ATP binding"/>
    <property type="evidence" value="ECO:0007669"/>
    <property type="project" value="UniProtKB-KW"/>
</dbReference>
<organism evidence="7 8">
    <name type="scientific">Dictyobacter kobayashii</name>
    <dbReference type="NCBI Taxonomy" id="2014872"/>
    <lineage>
        <taxon>Bacteria</taxon>
        <taxon>Bacillati</taxon>
        <taxon>Chloroflexota</taxon>
        <taxon>Ktedonobacteria</taxon>
        <taxon>Ktedonobacterales</taxon>
        <taxon>Dictyobacteraceae</taxon>
        <taxon>Dictyobacter</taxon>
    </lineage>
</organism>
<dbReference type="GO" id="GO:0003676">
    <property type="term" value="F:nucleic acid binding"/>
    <property type="evidence" value="ECO:0007669"/>
    <property type="project" value="InterPro"/>
</dbReference>
<keyword evidence="2" id="KW-0378">Hydrolase</keyword>
<dbReference type="Gene3D" id="3.40.50.300">
    <property type="entry name" value="P-loop containing nucleotide triphosphate hydrolases"/>
    <property type="match status" value="2"/>
</dbReference>
<evidence type="ECO:0000259" key="5">
    <source>
        <dbReference type="PROSITE" id="PS51192"/>
    </source>
</evidence>
<keyword evidence="8" id="KW-1185">Reference proteome</keyword>
<dbReference type="PANTHER" id="PTHR47961">
    <property type="entry name" value="DNA POLYMERASE THETA, PUTATIVE (AFU_ORTHOLOGUE AFUA_1G05260)-RELATED"/>
    <property type="match status" value="1"/>
</dbReference>